<reference evidence="2 3" key="1">
    <citation type="journal article" date="1998" name="DNA Res.">
        <title>Complete sequence and gene organization of the genome of a hyper-thermophilic archaebacterium, Pyrococcus horikoshii OT3.</title>
        <authorList>
            <person name="Kawarabayasi Y."/>
            <person name="Sawada M."/>
            <person name="Horikawa H."/>
            <person name="Haikawa Y."/>
            <person name="Hino Y."/>
            <person name="Yamamoto S."/>
            <person name="Sekine M."/>
            <person name="Baba S."/>
            <person name="Kosugi H."/>
            <person name="Hosoyama A."/>
            <person name="Nagai Y."/>
            <person name="Sakai M."/>
            <person name="Ogura K."/>
            <person name="Otuka R."/>
            <person name="Nakazawa H."/>
            <person name="Takamiya M."/>
            <person name="Ohfuku Y."/>
            <person name="Funahashi T."/>
            <person name="Tanaka T."/>
            <person name="Kudoh Y."/>
            <person name="Yamazaki J."/>
            <person name="Kushida N."/>
            <person name="Oguchi A."/>
            <person name="Aoki K."/>
            <person name="Nakamura Y."/>
            <person name="Robb T.F."/>
            <person name="Horikoshi K."/>
            <person name="Masuchi Y."/>
            <person name="Shizuya H."/>
            <person name="Kikuchi H."/>
        </authorList>
    </citation>
    <scope>NUCLEOTIDE SEQUENCE [LARGE SCALE GENOMIC DNA]</scope>
    <source>
        <strain evidence="3">ATCC 700860 / DSM 12428 / JCM 9974 / NBRC 100139 / OT-3</strain>
    </source>
</reference>
<sequence length="367" mass="41785">MENVEEIRMKKFLAFTMALLLLGVAIVGCIGGESPTSSKNSPTTTQTPLETQTQEQTSPTETATETPAPTSPETQTSIEEAYWKPWEYSTVRKNGAEYKIIGYRLSYKVRPSSDSETYEYTIEKNVKRTKIQVFGIGLSGEKVDLGKKNVYEYETTVTPINSVNMEDKLIFRFWLTNESQDMFIYPWDIGWSGIFSPMGGEERFVGVEFEYRGKKFTVINPTPYKKGLFPYINGNSEWMKELNDDLNNLYMGWAAMVNLALWSAWSDKNVLVPQQGTWSDGTHSWEWETRPDGEITFSGVTFRVINAEWKYSGEPEGIKLSGNGKFAPEIFIPLSVEGWFSSKDPKTGENIEIYGAYELQDIKLEEI</sequence>
<organism evidence="2 3">
    <name type="scientific">Pyrococcus horikoshii (strain ATCC 700860 / DSM 12428 / JCM 9974 / NBRC 100139 / OT-3)</name>
    <dbReference type="NCBI Taxonomy" id="70601"/>
    <lineage>
        <taxon>Archaea</taxon>
        <taxon>Methanobacteriati</taxon>
        <taxon>Methanobacteriota</taxon>
        <taxon>Thermococci</taxon>
        <taxon>Thermococcales</taxon>
        <taxon>Thermococcaceae</taxon>
        <taxon>Pyrococcus</taxon>
    </lineage>
</organism>
<gene>
    <name evidence="2" type="ordered locus">PH1708</name>
</gene>
<dbReference type="RefSeq" id="WP_010885773.1">
    <property type="nucleotide sequence ID" value="NC_000961.1"/>
</dbReference>
<evidence type="ECO:0000313" key="2">
    <source>
        <dbReference type="EMBL" id="BAA30822.1"/>
    </source>
</evidence>
<dbReference type="EnsemblBacteria" id="BAA30822">
    <property type="protein sequence ID" value="BAA30822"/>
    <property type="gene ID" value="BAA30822"/>
</dbReference>
<dbReference type="Proteomes" id="UP000000752">
    <property type="component" value="Chromosome"/>
</dbReference>
<dbReference type="eggNOG" id="arCOG05755">
    <property type="taxonomic scope" value="Archaea"/>
</dbReference>
<protein>
    <recommendedName>
        <fullName evidence="4">AttH domain-containing protein</fullName>
    </recommendedName>
</protein>
<dbReference type="EMBL" id="BA000001">
    <property type="protein sequence ID" value="BAA30822.1"/>
    <property type="molecule type" value="Genomic_DNA"/>
</dbReference>
<evidence type="ECO:0000313" key="3">
    <source>
        <dbReference type="Proteomes" id="UP000000752"/>
    </source>
</evidence>
<evidence type="ECO:0000256" key="1">
    <source>
        <dbReference type="SAM" id="MobiDB-lite"/>
    </source>
</evidence>
<accession>O59408</accession>
<dbReference type="AlphaFoldDB" id="O59408"/>
<name>O59408_PYRHO</name>
<feature type="compositionally biased region" description="Low complexity" evidence="1">
    <location>
        <begin position="34"/>
        <end position="76"/>
    </location>
</feature>
<keyword evidence="3" id="KW-1185">Reference proteome</keyword>
<proteinExistence type="predicted"/>
<dbReference type="KEGG" id="pho:PH1708"/>
<dbReference type="PIR" id="G71178">
    <property type="entry name" value="G71178"/>
</dbReference>
<evidence type="ECO:0008006" key="4">
    <source>
        <dbReference type="Google" id="ProtNLM"/>
    </source>
</evidence>
<feature type="region of interest" description="Disordered" evidence="1">
    <location>
        <begin position="33"/>
        <end position="76"/>
    </location>
</feature>
<dbReference type="GeneID" id="1442554"/>
<dbReference type="STRING" id="70601.gene:9378704"/>